<evidence type="ECO:0000313" key="3">
    <source>
        <dbReference type="Proteomes" id="UP001165121"/>
    </source>
</evidence>
<gene>
    <name evidence="2" type="ORF">Pfra01_001757000</name>
</gene>
<protein>
    <submittedName>
        <fullName evidence="2">Unnamed protein product</fullName>
    </submittedName>
</protein>
<keyword evidence="3" id="KW-1185">Reference proteome</keyword>
<name>A0A9W6XWX9_9STRA</name>
<feature type="region of interest" description="Disordered" evidence="1">
    <location>
        <begin position="458"/>
        <end position="501"/>
    </location>
</feature>
<feature type="compositionally biased region" description="Low complexity" evidence="1">
    <location>
        <begin position="464"/>
        <end position="484"/>
    </location>
</feature>
<accession>A0A9W6XWX9</accession>
<feature type="compositionally biased region" description="Polar residues" evidence="1">
    <location>
        <begin position="492"/>
        <end position="501"/>
    </location>
</feature>
<dbReference type="AlphaFoldDB" id="A0A9W6XWX9"/>
<evidence type="ECO:0000256" key="1">
    <source>
        <dbReference type="SAM" id="MobiDB-lite"/>
    </source>
</evidence>
<dbReference type="Proteomes" id="UP001165121">
    <property type="component" value="Unassembled WGS sequence"/>
</dbReference>
<feature type="region of interest" description="Disordered" evidence="1">
    <location>
        <begin position="1"/>
        <end position="20"/>
    </location>
</feature>
<reference evidence="2" key="1">
    <citation type="submission" date="2023-04" db="EMBL/GenBank/DDBJ databases">
        <title>Phytophthora fragariaefolia NBRC 109709.</title>
        <authorList>
            <person name="Ichikawa N."/>
            <person name="Sato H."/>
            <person name="Tonouchi N."/>
        </authorList>
    </citation>
    <scope>NUCLEOTIDE SEQUENCE</scope>
    <source>
        <strain evidence="2">NBRC 109709</strain>
    </source>
</reference>
<proteinExistence type="predicted"/>
<sequence length="501" mass="55475">MVFAATPPYHPPDKYPIENESDSDDEICGIGAMPIASLAPANSKKASLMVINSFIVFFEAEDMTLDKAHELIVGDGTGRILRIMIDKYAYSLARLTNKARLTNTCLAYFGNVKNWQLDMYPQHGTIVKPLLQKVLSELGKFCSNREEGAFEKKVPPCSKQDLEKIVRLRYTSPSATSIYLDASLVVMMWYLYGRSSDAEQPEKQQLSVLPGKSHQQLCSVLGPISLMFSCPIRGSTLPPIQEGEDSFITRYFVVQGPNMRLNLPSIYLSCCPHYANSSQQAILPSDSYHEAKGYKRERSVPGAQASVDRLPVTVNEAAQKKHIRRTSALTPHSFRRGVAMHANDGTLAENWIIERGGWQLDRVNKAFGCTLVGRMREIIAALSIGEAEVLAWSATIRRAFIPLPEASSPSGCSCDASAVLQLIKRQSEPIEVLILQNKRLEDRQLDLEAQLRTQLDIPSISEQPSGASTTQPAATPTASQVQPTIRLKKKSSQSLSAVWYE</sequence>
<organism evidence="2 3">
    <name type="scientific">Phytophthora fragariaefolia</name>
    <dbReference type="NCBI Taxonomy" id="1490495"/>
    <lineage>
        <taxon>Eukaryota</taxon>
        <taxon>Sar</taxon>
        <taxon>Stramenopiles</taxon>
        <taxon>Oomycota</taxon>
        <taxon>Peronosporomycetes</taxon>
        <taxon>Peronosporales</taxon>
        <taxon>Peronosporaceae</taxon>
        <taxon>Phytophthora</taxon>
    </lineage>
</organism>
<comment type="caution">
    <text evidence="2">The sequence shown here is derived from an EMBL/GenBank/DDBJ whole genome shotgun (WGS) entry which is preliminary data.</text>
</comment>
<dbReference type="EMBL" id="BSXT01002068">
    <property type="protein sequence ID" value="GMF47024.1"/>
    <property type="molecule type" value="Genomic_DNA"/>
</dbReference>
<evidence type="ECO:0000313" key="2">
    <source>
        <dbReference type="EMBL" id="GMF47024.1"/>
    </source>
</evidence>